<proteinExistence type="predicted"/>
<keyword evidence="3" id="KW-1185">Reference proteome</keyword>
<dbReference type="EMBL" id="KB445792">
    <property type="protein sequence ID" value="EMD40985.1"/>
    <property type="molecule type" value="Genomic_DNA"/>
</dbReference>
<protein>
    <recommendedName>
        <fullName evidence="1">Integrase zinc-binding domain-containing protein</fullName>
    </recommendedName>
</protein>
<feature type="non-terminal residue" evidence="2">
    <location>
        <position position="189"/>
    </location>
</feature>
<dbReference type="Proteomes" id="UP000016930">
    <property type="component" value="Unassembled WGS sequence"/>
</dbReference>
<dbReference type="Pfam" id="PF17921">
    <property type="entry name" value="Integrase_H2C2"/>
    <property type="match status" value="1"/>
</dbReference>
<evidence type="ECO:0000313" key="3">
    <source>
        <dbReference type="Proteomes" id="UP000016930"/>
    </source>
</evidence>
<sequence>QYRAVRLELGRRLHRQSPGALRQRGNFPNESVVSFCTVLVLNDRRARARRTPSYLATIQSPLQQIAPPWRACLLTTTLSPPIPPTGSLLQHVSESVEGIDLRVSLRDRYHEDPFFKNILDNPKFYKNFRVRDGLIFVRERQSYLLCIPNIIVEARNARELVIRHAHSLLAHLGASKTLGLLREHVWWKT</sequence>
<gene>
    <name evidence="2" type="ORF">CERSUDRAFT_131412</name>
</gene>
<feature type="non-terminal residue" evidence="2">
    <location>
        <position position="1"/>
    </location>
</feature>
<name>M2R9A6_CERS8</name>
<accession>M2R9A6</accession>
<evidence type="ECO:0000259" key="1">
    <source>
        <dbReference type="Pfam" id="PF17921"/>
    </source>
</evidence>
<dbReference type="STRING" id="914234.M2R9A6"/>
<organism evidence="2 3">
    <name type="scientific">Ceriporiopsis subvermispora (strain B)</name>
    <name type="common">White-rot fungus</name>
    <name type="synonym">Gelatoporia subvermispora</name>
    <dbReference type="NCBI Taxonomy" id="914234"/>
    <lineage>
        <taxon>Eukaryota</taxon>
        <taxon>Fungi</taxon>
        <taxon>Dikarya</taxon>
        <taxon>Basidiomycota</taxon>
        <taxon>Agaricomycotina</taxon>
        <taxon>Agaricomycetes</taxon>
        <taxon>Polyporales</taxon>
        <taxon>Gelatoporiaceae</taxon>
        <taxon>Gelatoporia</taxon>
    </lineage>
</organism>
<feature type="domain" description="Integrase zinc-binding" evidence="1">
    <location>
        <begin position="156"/>
        <end position="188"/>
    </location>
</feature>
<reference evidence="2 3" key="1">
    <citation type="journal article" date="2012" name="Proc. Natl. Acad. Sci. U.S.A.">
        <title>Comparative genomics of Ceriporiopsis subvermispora and Phanerochaete chrysosporium provide insight into selective ligninolysis.</title>
        <authorList>
            <person name="Fernandez-Fueyo E."/>
            <person name="Ruiz-Duenas F.J."/>
            <person name="Ferreira P."/>
            <person name="Floudas D."/>
            <person name="Hibbett D.S."/>
            <person name="Canessa P."/>
            <person name="Larrondo L.F."/>
            <person name="James T.Y."/>
            <person name="Seelenfreund D."/>
            <person name="Lobos S."/>
            <person name="Polanco R."/>
            <person name="Tello M."/>
            <person name="Honda Y."/>
            <person name="Watanabe T."/>
            <person name="Watanabe T."/>
            <person name="Ryu J.S."/>
            <person name="Kubicek C.P."/>
            <person name="Schmoll M."/>
            <person name="Gaskell J."/>
            <person name="Hammel K.E."/>
            <person name="St John F.J."/>
            <person name="Vanden Wymelenberg A."/>
            <person name="Sabat G."/>
            <person name="Splinter BonDurant S."/>
            <person name="Syed K."/>
            <person name="Yadav J.S."/>
            <person name="Doddapaneni H."/>
            <person name="Subramanian V."/>
            <person name="Lavin J.L."/>
            <person name="Oguiza J.A."/>
            <person name="Perez G."/>
            <person name="Pisabarro A.G."/>
            <person name="Ramirez L."/>
            <person name="Santoyo F."/>
            <person name="Master E."/>
            <person name="Coutinho P.M."/>
            <person name="Henrissat B."/>
            <person name="Lombard V."/>
            <person name="Magnuson J.K."/>
            <person name="Kuees U."/>
            <person name="Hori C."/>
            <person name="Igarashi K."/>
            <person name="Samejima M."/>
            <person name="Held B.W."/>
            <person name="Barry K.W."/>
            <person name="LaButti K.M."/>
            <person name="Lapidus A."/>
            <person name="Lindquist E.A."/>
            <person name="Lucas S.M."/>
            <person name="Riley R."/>
            <person name="Salamov A.A."/>
            <person name="Hoffmeister D."/>
            <person name="Schwenk D."/>
            <person name="Hadar Y."/>
            <person name="Yarden O."/>
            <person name="de Vries R.P."/>
            <person name="Wiebenga A."/>
            <person name="Stenlid J."/>
            <person name="Eastwood D."/>
            <person name="Grigoriev I.V."/>
            <person name="Berka R.M."/>
            <person name="Blanchette R.A."/>
            <person name="Kersten P."/>
            <person name="Martinez A.T."/>
            <person name="Vicuna R."/>
            <person name="Cullen D."/>
        </authorList>
    </citation>
    <scope>NUCLEOTIDE SEQUENCE [LARGE SCALE GENOMIC DNA]</scope>
    <source>
        <strain evidence="2 3">B</strain>
    </source>
</reference>
<dbReference type="AlphaFoldDB" id="M2R9A6"/>
<dbReference type="OrthoDB" id="3249394at2759"/>
<evidence type="ECO:0000313" key="2">
    <source>
        <dbReference type="EMBL" id="EMD40985.1"/>
    </source>
</evidence>
<dbReference type="InterPro" id="IPR041588">
    <property type="entry name" value="Integrase_H2C2"/>
</dbReference>
<dbReference type="HOGENOM" id="CLU_1346019_0_0_1"/>
<dbReference type="Gene3D" id="1.10.340.70">
    <property type="match status" value="1"/>
</dbReference>